<evidence type="ECO:0000256" key="5">
    <source>
        <dbReference type="ARBA" id="ARBA00023242"/>
    </source>
</evidence>
<dbReference type="PANTHER" id="PTHR14514">
    <property type="entry name" value="PKA ANCHORING PROTEIN"/>
    <property type="match status" value="1"/>
</dbReference>
<dbReference type="GO" id="GO:0031965">
    <property type="term" value="C:nuclear membrane"/>
    <property type="evidence" value="ECO:0007669"/>
    <property type="project" value="UniProtKB-SubCell"/>
</dbReference>
<dbReference type="EMBL" id="JACVVK020000342">
    <property type="protein sequence ID" value="KAK7477741.1"/>
    <property type="molecule type" value="Genomic_DNA"/>
</dbReference>
<proteinExistence type="predicted"/>
<sequence>MSEMSICKCSVTILKKNGYHTFTSLSGVLPNSQQHAELFVPENITCPFMQVIYFSACIAKPNPLYKRPATDEPPPSLWSLALQRSKTVVTQCQHFDTSDRDRFLGHCLVKFADEIDAKRRGTDEIRNKASELLPKLSQHDAELVEERIRTTERKYGELQASAEKKRRSYGALGGDLGHIKQEADQYLQWLDSTSTSMSSELRLGFAPQEVEEQLQIAKELKVELEEKQVTLEAVQQKAEALIHDLPGPERSAVEHLVRQVQAQHSQVCELVTVRCAKLEEGRQLRLDFSTQVEKEREWLQNRVKAADKLDTVRLLASEVDKQADKSKGLAAKVNNRLSHLEQLQASGDQLKQGSTEEGADQVDSMLAELREQQSSLATRLKQQEEHLRNCAAARRLHEADCQKVEHWCKETDIKCSGDLPLDCATEVLEEQLKQYKALSNTAHVFESLVRETVERGEGFKPKLHEADLPILKQQLASLQDMFNSTSSLVNERTQLLETTIKSRQAVQGSVEATTRWLDDIQEQIKAAEMPVGASVEDAEQSLQRFEALEKALAEYQPTIAELNSNVEALRAEGQLSQVDAILQLTSQHEMLIDRVAGSRNNRHAAMAVRQQHQSHLAELLKSLEDSQNEMESIAGQGITVPERLEKYKALQEKLVLLKPEVSIAEDHAHQIAVDCSQEDRASVLAEVESAQQRLGDLLASVDMRIQQCQQLQHDRADFEAAMNSTVAWLEEKEEILASLRPLHLDSDKVDPVLEKHKTLSGEAMERLSNIKEKASVELAHFQELEEPVPEAFSEKLQQINALEQSIQEAIKKKEEYLQEAKADREQLETSMHQVSDWLRGAEDMLDSGYDGLDYDTIDQTLTEFSDYFSEASLCQDEMDQVSELSEKLLTTLDTNDTETLHQSLASVSKRLTHVMASSQKKQQLLESKTAQWHNFQESMLEMGNTLDQLETEWAEMSAGTLTSPEDLDRQLQQVKVYTAKLEDHRPTVDNLNETARSLNRTANASNSAIINRLITSLNERWDNIITQAEGKQATLEELKEQWQDFSGSLHGAEDVIRFAQENFATVSMTTDTHADLVEQLDVLRSVNDELESVAPQIERLKTASVSLQKALPSAEAKVTLQERFLLLLENYERLHLSVQEQISQVQEELDDRDNFQTEVAQTLTWLTDTQDSLRTMDPDASDASENVEKCKIYQQEIAVRMEQMRRLTVLQETKYAALGRDVPEEMRQQLEEMHSLEKVVSLALREKEEELIHLHADREEYRATLSTVQAWLQRADQQLQERIISIPEARLKHQELLSEFEDFKQSLDKLRSKGGDIIRHSSEQDEKQEVQKTIADINRQWLSLQAQTADRTQELSEAADLAHAVEDVANSVQVWVTQAESVLSEELSWSDFDSVREQLKSHRRLTKDLDQNEDKLVALNAMVKQLDQVCDTTNTMAAVTALRHRVQHVSGEGQSRLSQLEDANRKIEDYEKEIADLTRWMEETRTHISMRDTTRDLKEQLSVQEHDDCSSLLIMRDVYRYACVVNVCYQGRTVYRWSMRTKEELSNVNTCDAVPDCSVFVAGVFFWWSWEYMTRRAWSNAETEPVCVDSRAPTRAVKGISFKLT</sequence>
<feature type="coiled-coil region" evidence="6">
    <location>
        <begin position="1453"/>
        <end position="1480"/>
    </location>
</feature>
<feature type="coiled-coil region" evidence="6">
    <location>
        <begin position="1402"/>
        <end position="1429"/>
    </location>
</feature>
<name>A0ABD0JRL2_9CAEN</name>
<dbReference type="Pfam" id="PF00435">
    <property type="entry name" value="Spectrin"/>
    <property type="match status" value="4"/>
</dbReference>
<evidence type="ECO:0000313" key="8">
    <source>
        <dbReference type="Proteomes" id="UP001519460"/>
    </source>
</evidence>
<dbReference type="InterPro" id="IPR018159">
    <property type="entry name" value="Spectrin/alpha-actinin"/>
</dbReference>
<keyword evidence="8" id="KW-1185">Reference proteome</keyword>
<evidence type="ECO:0000256" key="1">
    <source>
        <dbReference type="ARBA" id="ARBA00004126"/>
    </source>
</evidence>
<dbReference type="InterPro" id="IPR002017">
    <property type="entry name" value="Spectrin_repeat"/>
</dbReference>
<comment type="subcellular location">
    <subcellularLocation>
        <location evidence="1">Nucleus membrane</location>
    </subcellularLocation>
</comment>
<keyword evidence="4" id="KW-0472">Membrane</keyword>
<dbReference type="Gene3D" id="1.20.58.60">
    <property type="match status" value="7"/>
</dbReference>
<evidence type="ECO:0000256" key="4">
    <source>
        <dbReference type="ARBA" id="ARBA00023136"/>
    </source>
</evidence>
<feature type="coiled-coil region" evidence="6">
    <location>
        <begin position="792"/>
        <end position="830"/>
    </location>
</feature>
<feature type="coiled-coil region" evidence="6">
    <location>
        <begin position="1293"/>
        <end position="1340"/>
    </location>
</feature>
<dbReference type="SUPFAM" id="SSF46966">
    <property type="entry name" value="Spectrin repeat"/>
    <property type="match status" value="9"/>
</dbReference>
<comment type="caution">
    <text evidence="7">The sequence shown here is derived from an EMBL/GenBank/DDBJ whole genome shotgun (WGS) entry which is preliminary data.</text>
</comment>
<evidence type="ECO:0000256" key="2">
    <source>
        <dbReference type="ARBA" id="ARBA00022553"/>
    </source>
</evidence>
<organism evidence="7 8">
    <name type="scientific">Batillaria attramentaria</name>
    <dbReference type="NCBI Taxonomy" id="370345"/>
    <lineage>
        <taxon>Eukaryota</taxon>
        <taxon>Metazoa</taxon>
        <taxon>Spiralia</taxon>
        <taxon>Lophotrochozoa</taxon>
        <taxon>Mollusca</taxon>
        <taxon>Gastropoda</taxon>
        <taxon>Caenogastropoda</taxon>
        <taxon>Sorbeoconcha</taxon>
        <taxon>Cerithioidea</taxon>
        <taxon>Batillariidae</taxon>
        <taxon>Batillaria</taxon>
    </lineage>
</organism>
<feature type="coiled-coil region" evidence="6">
    <location>
        <begin position="210"/>
        <end position="244"/>
    </location>
</feature>
<dbReference type="Proteomes" id="UP001519460">
    <property type="component" value="Unassembled WGS sequence"/>
</dbReference>
<keyword evidence="3" id="KW-0677">Repeat</keyword>
<evidence type="ECO:0000313" key="7">
    <source>
        <dbReference type="EMBL" id="KAK7477741.1"/>
    </source>
</evidence>
<protein>
    <submittedName>
        <fullName evidence="7">Uncharacterized protein</fullName>
    </submittedName>
</protein>
<dbReference type="CDD" id="cd00176">
    <property type="entry name" value="SPEC"/>
    <property type="match status" value="6"/>
</dbReference>
<feature type="coiled-coil region" evidence="6">
    <location>
        <begin position="609"/>
        <end position="636"/>
    </location>
</feature>
<evidence type="ECO:0000256" key="3">
    <source>
        <dbReference type="ARBA" id="ARBA00022737"/>
    </source>
</evidence>
<accession>A0ABD0JRL2</accession>
<keyword evidence="5" id="KW-0539">Nucleus</keyword>
<evidence type="ECO:0000256" key="6">
    <source>
        <dbReference type="SAM" id="Coils"/>
    </source>
</evidence>
<gene>
    <name evidence="7" type="ORF">BaRGS_00031029</name>
</gene>
<dbReference type="SMART" id="SM00150">
    <property type="entry name" value="SPEC"/>
    <property type="match status" value="11"/>
</dbReference>
<keyword evidence="2" id="KW-0597">Phosphoprotein</keyword>
<keyword evidence="6" id="KW-0175">Coiled coil</keyword>
<dbReference type="PANTHER" id="PTHR14514:SF7">
    <property type="entry name" value="KASH DOMAIN-CONTAINING PROTEIN"/>
    <property type="match status" value="1"/>
</dbReference>
<reference evidence="7 8" key="1">
    <citation type="journal article" date="2023" name="Sci. Data">
        <title>Genome assembly of the Korean intertidal mud-creeper Batillaria attramentaria.</title>
        <authorList>
            <person name="Patra A.K."/>
            <person name="Ho P.T."/>
            <person name="Jun S."/>
            <person name="Lee S.J."/>
            <person name="Kim Y."/>
            <person name="Won Y.J."/>
        </authorList>
    </citation>
    <scope>NUCLEOTIDE SEQUENCE [LARGE SCALE GENOMIC DNA]</scope>
    <source>
        <strain evidence="7">Wonlab-2016</strain>
    </source>
</reference>